<dbReference type="AlphaFoldDB" id="A0A7C8RKK5"/>
<sequence length="88" mass="10477">MVLFRICNPYIDPDELPSTRTIPPQQPGQHEHLLRQSIIGKVFPEDVFQEILKYLRGNVMTAKEAKNHQETLIMERGFRLKEGLYYWY</sequence>
<protein>
    <submittedName>
        <fullName evidence="1">Uncharacterized protein</fullName>
    </submittedName>
</protein>
<name>A0A7C8RKK5_ORBOL</name>
<comment type="caution">
    <text evidence="1">The sequence shown here is derived from an EMBL/GenBank/DDBJ whole genome shotgun (WGS) entry which is preliminary data.</text>
</comment>
<accession>A0A7C8RKK5</accession>
<gene>
    <name evidence="1" type="ORF">TWF970_007053</name>
</gene>
<organism evidence="1 2">
    <name type="scientific">Orbilia oligospora</name>
    <name type="common">Nematode-trapping fungus</name>
    <name type="synonym">Arthrobotrys oligospora</name>
    <dbReference type="NCBI Taxonomy" id="2813651"/>
    <lineage>
        <taxon>Eukaryota</taxon>
        <taxon>Fungi</taxon>
        <taxon>Dikarya</taxon>
        <taxon>Ascomycota</taxon>
        <taxon>Pezizomycotina</taxon>
        <taxon>Orbiliomycetes</taxon>
        <taxon>Orbiliales</taxon>
        <taxon>Orbiliaceae</taxon>
        <taxon>Orbilia</taxon>
    </lineage>
</organism>
<dbReference type="EMBL" id="JAABOJ010000004">
    <property type="protein sequence ID" value="KAF3287326.1"/>
    <property type="molecule type" value="Genomic_DNA"/>
</dbReference>
<dbReference type="OrthoDB" id="415532at2759"/>
<proteinExistence type="predicted"/>
<reference evidence="1 2" key="1">
    <citation type="submission" date="2020-01" db="EMBL/GenBank/DDBJ databases">
        <authorList>
            <person name="Palmer J.M."/>
        </authorList>
    </citation>
    <scope>NUCLEOTIDE SEQUENCE [LARGE SCALE GENOMIC DNA]</scope>
    <source>
        <strain evidence="1 2">TWF970</strain>
    </source>
</reference>
<dbReference type="Proteomes" id="UP000474640">
    <property type="component" value="Unassembled WGS sequence"/>
</dbReference>
<evidence type="ECO:0000313" key="1">
    <source>
        <dbReference type="EMBL" id="KAF3287326.1"/>
    </source>
</evidence>
<evidence type="ECO:0000313" key="2">
    <source>
        <dbReference type="Proteomes" id="UP000474640"/>
    </source>
</evidence>